<comment type="caution">
    <text evidence="2">The sequence shown here is derived from an EMBL/GenBank/DDBJ whole genome shotgun (WGS) entry which is preliminary data.</text>
</comment>
<dbReference type="EMBL" id="JTHE03000034">
    <property type="protein sequence ID" value="MCM1982213.1"/>
    <property type="molecule type" value="Genomic_DNA"/>
</dbReference>
<organism evidence="2 3">
    <name type="scientific">Lyngbya confervoides BDU141951</name>
    <dbReference type="NCBI Taxonomy" id="1574623"/>
    <lineage>
        <taxon>Bacteria</taxon>
        <taxon>Bacillati</taxon>
        <taxon>Cyanobacteriota</taxon>
        <taxon>Cyanophyceae</taxon>
        <taxon>Oscillatoriophycideae</taxon>
        <taxon>Oscillatoriales</taxon>
        <taxon>Microcoleaceae</taxon>
        <taxon>Lyngbya</taxon>
    </lineage>
</organism>
<accession>A0ABD4T1A3</accession>
<name>A0ABD4T1A3_9CYAN</name>
<evidence type="ECO:0000313" key="3">
    <source>
        <dbReference type="Proteomes" id="UP000031561"/>
    </source>
</evidence>
<keyword evidence="1" id="KW-0472">Membrane</keyword>
<keyword evidence="1" id="KW-0812">Transmembrane</keyword>
<dbReference type="AlphaFoldDB" id="A0ABD4T1A3"/>
<evidence type="ECO:0000313" key="2">
    <source>
        <dbReference type="EMBL" id="MCM1982213.1"/>
    </source>
</evidence>
<sequence>MTLVPCRVCGTLNSDQADLCLSCEYPIQGRRRPWIFQGAAVLVLFLFLAPVLGVVLGFFQFEPQRSPSPLKPDQSSSGR</sequence>
<protein>
    <submittedName>
        <fullName evidence="2">Uncharacterized protein</fullName>
    </submittedName>
</protein>
<evidence type="ECO:0000256" key="1">
    <source>
        <dbReference type="SAM" id="Phobius"/>
    </source>
</evidence>
<proteinExistence type="predicted"/>
<keyword evidence="3" id="KW-1185">Reference proteome</keyword>
<dbReference type="Proteomes" id="UP000031561">
    <property type="component" value="Unassembled WGS sequence"/>
</dbReference>
<keyword evidence="1" id="KW-1133">Transmembrane helix</keyword>
<dbReference type="RefSeq" id="WP_166280736.1">
    <property type="nucleotide sequence ID" value="NZ_JTHE03000034.1"/>
</dbReference>
<reference evidence="2 3" key="1">
    <citation type="journal article" date="2015" name="Genome Announc.">
        <title>Draft Genome Sequence of Filamentous Marine Cyanobacterium Lyngbya confervoides Strain BDU141951.</title>
        <authorList>
            <person name="Chandrababunaidu M.M."/>
            <person name="Sen D."/>
            <person name="Tripathy S."/>
        </authorList>
    </citation>
    <scope>NUCLEOTIDE SEQUENCE [LARGE SCALE GENOMIC DNA]</scope>
    <source>
        <strain evidence="2 3">BDU141951</strain>
    </source>
</reference>
<gene>
    <name evidence="2" type="ORF">QQ91_0005145</name>
</gene>
<feature type="transmembrane region" description="Helical" evidence="1">
    <location>
        <begin position="34"/>
        <end position="59"/>
    </location>
</feature>